<proteinExistence type="predicted"/>
<dbReference type="EMBL" id="MT144536">
    <property type="protein sequence ID" value="QJA54772.1"/>
    <property type="molecule type" value="Genomic_DNA"/>
</dbReference>
<name>A0A6H2A4Y2_9ZZZZ</name>
<sequence>MKANPVTIGYADSPRYSVTLGVSETQIEEAKRLHPGTDWKKFGHSYRPLIKNRTDKKRLMQEANYEEYDPKDFKGRG</sequence>
<organism evidence="1">
    <name type="scientific">viral metagenome</name>
    <dbReference type="NCBI Taxonomy" id="1070528"/>
    <lineage>
        <taxon>unclassified sequences</taxon>
        <taxon>metagenomes</taxon>
        <taxon>organismal metagenomes</taxon>
    </lineage>
</organism>
<dbReference type="AlphaFoldDB" id="A0A6H2A4Y2"/>
<accession>A0A6H2A4Y2</accession>
<reference evidence="1" key="1">
    <citation type="submission" date="2020-03" db="EMBL/GenBank/DDBJ databases">
        <title>The deep terrestrial virosphere.</title>
        <authorList>
            <person name="Holmfeldt K."/>
            <person name="Nilsson E."/>
            <person name="Simone D."/>
            <person name="Lopez-Fernandez M."/>
            <person name="Wu X."/>
            <person name="de Brujin I."/>
            <person name="Lundin D."/>
            <person name="Andersson A."/>
            <person name="Bertilsson S."/>
            <person name="Dopson M."/>
        </authorList>
    </citation>
    <scope>NUCLEOTIDE SEQUENCE</scope>
    <source>
        <strain evidence="1">TM448A05750</strain>
    </source>
</reference>
<protein>
    <submittedName>
        <fullName evidence="1">Uncharacterized protein</fullName>
    </submittedName>
</protein>
<evidence type="ECO:0000313" key="1">
    <source>
        <dbReference type="EMBL" id="QJA54772.1"/>
    </source>
</evidence>
<gene>
    <name evidence="1" type="ORF">TM448A05750_0008</name>
</gene>